<dbReference type="GO" id="GO:0016746">
    <property type="term" value="F:acyltransferase activity"/>
    <property type="evidence" value="ECO:0007669"/>
    <property type="project" value="UniProtKB-KW"/>
</dbReference>
<dbReference type="SUPFAM" id="SSF53901">
    <property type="entry name" value="Thiolase-like"/>
    <property type="match status" value="1"/>
</dbReference>
<comment type="similarity">
    <text evidence="1">Belongs to the thiolase-like superfamily. Thiolase family.</text>
</comment>
<sequence length="514" mass="55641">MQHVPIIVGVGDVRNKSFEPEDAIEPSKLMIQAIRRAAADTGIAESAQKQLLSAADALRVVPTWTWPYSDLPGSIANGLGINPAYREMPGHGGNQPALQCDEAARKIARGESKVAILTGGEALASLGACQKAGLSPPPGWEESDPDGSSLSMDLSILKENSGSLHSMGLPIHVYPMYENARRALKKQTARQNTEESAIMYSKFDAISSKNEYSWNFGETVKSPEQIGTVSKRNRIICDPYPLVMNAFNTVNLSAAVIVTSTDFATQIGIPKDKWVYVLGGAGTHEKENFWERPHFHDSPAIGKSIDSALDVSGLTKNQVDIFDFYSCFPIVPKLACDHLGLSTTNWDKPISFLGGLTSFGGAGNNYSMHAISAMTRQLRQHTYQTGLILANGGMLTHQYVICLSGSPRKDGKPYPKANPLPEHYAHPEPSFTEKATGSAVIETYTIEYDRSGSPALALIVGKLQNGTRFLANHGDDATLSQLASSAAEHVGQQGSVRNDEDGKNLFYFDVKTKL</sequence>
<keyword evidence="6" id="KW-1185">Reference proteome</keyword>
<evidence type="ECO:0000313" key="6">
    <source>
        <dbReference type="Proteomes" id="UP000039046"/>
    </source>
</evidence>
<dbReference type="EMBL" id="CDHN01000001">
    <property type="protein sequence ID" value="CEJ82465.1"/>
    <property type="molecule type" value="Genomic_DNA"/>
</dbReference>
<dbReference type="AlphaFoldDB" id="A0A0A1T8F5"/>
<keyword evidence="2" id="KW-0808">Transferase</keyword>
<evidence type="ECO:0000256" key="1">
    <source>
        <dbReference type="ARBA" id="ARBA00010982"/>
    </source>
</evidence>
<dbReference type="HOGENOM" id="CLU_026848_0_0_1"/>
<reference evidence="5 6" key="1">
    <citation type="journal article" date="2015" name="Genome Announc.">
        <title>Draft Genome Sequence and Gene Annotation of the Entomopathogenic Fungus Verticillium hemipterigenum.</title>
        <authorList>
            <person name="Horn F."/>
            <person name="Habel A."/>
            <person name="Scharf D.H."/>
            <person name="Dworschak J."/>
            <person name="Brakhage A.A."/>
            <person name="Guthke R."/>
            <person name="Hertweck C."/>
            <person name="Linde J."/>
        </authorList>
    </citation>
    <scope>NUCLEOTIDE SEQUENCE [LARGE SCALE GENOMIC DNA]</scope>
</reference>
<dbReference type="STRING" id="1531966.A0A0A1T8F5"/>
<organism evidence="5 6">
    <name type="scientific">[Torrubiella] hemipterigena</name>
    <dbReference type="NCBI Taxonomy" id="1531966"/>
    <lineage>
        <taxon>Eukaryota</taxon>
        <taxon>Fungi</taxon>
        <taxon>Dikarya</taxon>
        <taxon>Ascomycota</taxon>
        <taxon>Pezizomycotina</taxon>
        <taxon>Sordariomycetes</taxon>
        <taxon>Hypocreomycetidae</taxon>
        <taxon>Hypocreales</taxon>
        <taxon>Clavicipitaceae</taxon>
        <taxon>Clavicipitaceae incertae sedis</taxon>
        <taxon>'Torrubiella' clade</taxon>
    </lineage>
</organism>
<dbReference type="PANTHER" id="PTHR18919:SF139">
    <property type="entry name" value="THIOLASE-LIKE PROTEIN TYPE 1 ADDITIONAL C-TERMINAL DOMAIN-CONTAINING PROTEIN"/>
    <property type="match status" value="1"/>
</dbReference>
<gene>
    <name evidence="5" type="ORF">VHEMI02527</name>
</gene>
<dbReference type="InterPro" id="IPR040771">
    <property type="entry name" value="TLP1_add_C"/>
</dbReference>
<dbReference type="Gene3D" id="3.40.47.10">
    <property type="match status" value="1"/>
</dbReference>
<keyword evidence="3" id="KW-0012">Acyltransferase</keyword>
<dbReference type="Pfam" id="PF18313">
    <property type="entry name" value="TLP1_add_C"/>
    <property type="match status" value="1"/>
</dbReference>
<evidence type="ECO:0000259" key="4">
    <source>
        <dbReference type="Pfam" id="PF18313"/>
    </source>
</evidence>
<proteinExistence type="inferred from homology"/>
<protein>
    <recommendedName>
        <fullName evidence="4">Thiolase-like protein type 1 additional C-terminal domain-containing protein</fullName>
    </recommendedName>
</protein>
<dbReference type="OrthoDB" id="435240at2759"/>
<dbReference type="Gene3D" id="2.40.50.840">
    <property type="match status" value="1"/>
</dbReference>
<dbReference type="PANTHER" id="PTHR18919">
    <property type="entry name" value="ACETYL-COA C-ACYLTRANSFERASE"/>
    <property type="match status" value="1"/>
</dbReference>
<feature type="domain" description="Thiolase-like protein type 1 additional C-terminal" evidence="4">
    <location>
        <begin position="425"/>
        <end position="500"/>
    </location>
</feature>
<evidence type="ECO:0000256" key="2">
    <source>
        <dbReference type="ARBA" id="ARBA00022679"/>
    </source>
</evidence>
<evidence type="ECO:0000313" key="5">
    <source>
        <dbReference type="EMBL" id="CEJ82465.1"/>
    </source>
</evidence>
<dbReference type="InterPro" id="IPR016039">
    <property type="entry name" value="Thiolase-like"/>
</dbReference>
<name>A0A0A1T8F5_9HYPO</name>
<evidence type="ECO:0000256" key="3">
    <source>
        <dbReference type="ARBA" id="ARBA00023315"/>
    </source>
</evidence>
<dbReference type="Proteomes" id="UP000039046">
    <property type="component" value="Unassembled WGS sequence"/>
</dbReference>
<accession>A0A0A1T8F5</accession>